<protein>
    <recommendedName>
        <fullName evidence="6">Sister chromatid cohesion protein</fullName>
    </recommendedName>
</protein>
<evidence type="ECO:0000313" key="10">
    <source>
        <dbReference type="Proteomes" id="UP000308133"/>
    </source>
</evidence>
<feature type="compositionally biased region" description="Basic and acidic residues" evidence="7">
    <location>
        <begin position="133"/>
        <end position="147"/>
    </location>
</feature>
<dbReference type="SUPFAM" id="SSF48371">
    <property type="entry name" value="ARM repeat"/>
    <property type="match status" value="1"/>
</dbReference>
<dbReference type="InterPro" id="IPR033031">
    <property type="entry name" value="Scc2/Nipped-B"/>
</dbReference>
<proteinExistence type="inferred from homology"/>
<feature type="region of interest" description="Disordered" evidence="7">
    <location>
        <begin position="593"/>
        <end position="639"/>
    </location>
</feature>
<evidence type="ECO:0000256" key="3">
    <source>
        <dbReference type="ARBA" id="ARBA00022737"/>
    </source>
</evidence>
<feature type="compositionally biased region" description="Low complexity" evidence="7">
    <location>
        <begin position="187"/>
        <end position="211"/>
    </location>
</feature>
<dbReference type="Pfam" id="PF12830">
    <property type="entry name" value="Nipped-B_C"/>
    <property type="match status" value="1"/>
</dbReference>
<keyword evidence="4 6" id="KW-0539">Nucleus</keyword>
<reference evidence="9 10" key="1">
    <citation type="submission" date="2018-02" db="EMBL/GenBank/DDBJ databases">
        <title>Draft genome sequences of Elsinoe sp., causing black scab on jojoba.</title>
        <authorList>
            <person name="Stodart B."/>
            <person name="Jeffress S."/>
            <person name="Ash G."/>
            <person name="Arun Chinnappa K."/>
        </authorList>
    </citation>
    <scope>NUCLEOTIDE SEQUENCE [LARGE SCALE GENOMIC DNA]</scope>
    <source>
        <strain evidence="9 10">Hillstone_2</strain>
    </source>
</reference>
<dbReference type="Pfam" id="PF12765">
    <property type="entry name" value="Cohesin_HEAT"/>
    <property type="match status" value="1"/>
</dbReference>
<dbReference type="Proteomes" id="UP000308133">
    <property type="component" value="Unassembled WGS sequence"/>
</dbReference>
<feature type="region of interest" description="Disordered" evidence="7">
    <location>
        <begin position="113"/>
        <end position="216"/>
    </location>
</feature>
<evidence type="ECO:0000256" key="5">
    <source>
        <dbReference type="ARBA" id="ARBA00023306"/>
    </source>
</evidence>
<dbReference type="GO" id="GO:0090694">
    <property type="term" value="C:Scc2-Scc4 cohesin loading complex"/>
    <property type="evidence" value="ECO:0007669"/>
    <property type="project" value="TreeGrafter"/>
</dbReference>
<organism evidence="9 10">
    <name type="scientific">Elsinoe australis</name>
    <dbReference type="NCBI Taxonomy" id="40998"/>
    <lineage>
        <taxon>Eukaryota</taxon>
        <taxon>Fungi</taxon>
        <taxon>Dikarya</taxon>
        <taxon>Ascomycota</taxon>
        <taxon>Pezizomycotina</taxon>
        <taxon>Dothideomycetes</taxon>
        <taxon>Dothideomycetidae</taxon>
        <taxon>Myriangiales</taxon>
        <taxon>Elsinoaceae</taxon>
        <taxon>Elsinoe</taxon>
    </lineage>
</organism>
<dbReference type="InterPro" id="IPR016024">
    <property type="entry name" value="ARM-type_fold"/>
</dbReference>
<dbReference type="Gene3D" id="1.25.10.10">
    <property type="entry name" value="Leucine-rich Repeat Variant"/>
    <property type="match status" value="1"/>
</dbReference>
<sequence>MADDGRQAIQNGLGPQRRIATVDEALAFTPLSSLIPFNPGVVPSPVTWNSTAPLRLLSNEQAASANKILSSLDKEASRAEIASGRLQRTLGDVRKLLNTKSISQYKIRTPSHLAAKASQNASSKVTTSISPQDRLEPFAHKLLDDSRSQNSQVTPVSTPAHASARQPATSHSHVRSQLPDNAPPQSSPLTPLPSSLRSPSKFPASSAPSASLTNGDATPAPRAIFINNPVLSQEALAQYQRGPEPEVRNYAKPQVTNGVAEAPSDRTALADQRQKSEAVVSRLTMLTTDIFEAEIDIQSDQQRANEIFTVVDTSEGSTVVLTAAVQSALDKAVMLVLKHRALNDVPVDDAVRLQKLCFNTIKATEDRYLSIGDGWDESDISEWISKLALADQALTAARTILRIMGSGIEDKQLFSEDILTTLLDSFKHIVETLVVSVVDLRSSKEEDSPFRIAYKNRARLGSFFRSLGKVVGLLGNVFFKVDMDETAVTAVETLCTTLIFVENAPSEAESAIGIQTFETLRRVAMDALAKLFARNKDQRQSIFDDILTSLERLPVGRQSARQFKLSDAKPIQLVSALLMRLVQTSTMIGEAHAINTKRSQSPDSEDEDSEEDADFDSADESDDGKPRKRKPKSRVKDGDSTDLETLVMPLYDAALNHARYITQFLVSRALNSSKSSGEPYRNLLDIFVEDFINVLGKTDWPAAELLLRQLLTRFYDITENPKSSAPSKAMALELMGAMLTGITDLRLHTSEVFEKHNEDSVVFQDLKTIHGAITNDEATDRDTLSLHGPYRALVEYLRIRASAEQQDANISTALSYHFTQWAQQIMKPYARESSEPLQTHPSDVTTVIAHAIKDPLHYELDGTVLSIGTDEARLGAALVTLRLPTCRLFNKIFNKLLTSMSSDQASLRSKSLRSVEDVLQKDPSLLDRGTLVLANIVRCMTDASPQVRDAALGLLSTCLQLRQGLDVNAFEHILRRTNDSASGVKKRAIKLSKEIYLRNDSIPMRSKIADSLIHCISDIEASVVELARQSIEDIWISPYHSLVKSETDDARAKTKIAQQTSLIVETVRRSPDVIEVLQDLLEDVMSPKSKASANNIAVCKSFVVLMVDAIVDETALPSKPPRAVTMKTLSIFAQARPKLFTSAQLQPLLPYLKNLQSTDDLDVYRYTIIILRCTLPHISNLPQNVLTETQFSLLNSVAKLPTAELKEATTCLWTLSKMSGAPERLIALTRSSMDGLQKRRSLDLTNAQTARQVEKLLLLVGHCVSAFDLDKYMSEFRAISLGTEAKQVVSLAMNIVCPLTSPKSPANIRSMALESLLCMCNAWPEQYKREDVSKAIQLVFSSQSETLELVLMTAWRDLYIPGNDRRPIEEKGANGNKPAIGAERIEQTYNASARDSASTGLAQRFMPNIIKVALNATSELSVMAAQVVINIMKLGMCHPREPGAALVALQTSPDVAVAKAAAEMYSDLFSKYESIFEKETVRALHQSFGYQRKIVKDVKGYIGQPPVPKLHLFWETLKGCSAKVRKKFLTGICTQLDFEHGKLDLSGKTPIHVELAGFCVQNLALFDYTLHVDLMTLVDGLEKVFSATGTAVAHGIEGSLLNNTIDGVDRPAIPIQTNGTADAYGVSGPDGASLPIRETTTLPPDVTTVAVASIKPIDPTVLRSLSAGSQVLLLLYELRTYLRRLYSLSKPPGAARGRPSKDPSKAKDKEEKAKPPQRVPNATYMTERFLARSEEILKAIESGDGQRRICLQFQEKISVDDEVKVKADDGDDTLMEDDSGFLGGIGTYGGFGERTPSVDGDESSAAGTPAKKRKRKSATPAGTPRKRKRKSMEEDDWE</sequence>
<feature type="compositionally biased region" description="Gly residues" evidence="7">
    <location>
        <begin position="1781"/>
        <end position="1792"/>
    </location>
</feature>
<dbReference type="GO" id="GO:0034087">
    <property type="term" value="P:establishment of mitotic sister chromatid cohesion"/>
    <property type="evidence" value="ECO:0007669"/>
    <property type="project" value="TreeGrafter"/>
</dbReference>
<dbReference type="GO" id="GO:0061775">
    <property type="term" value="F:cohesin loader activity"/>
    <property type="evidence" value="ECO:0007669"/>
    <property type="project" value="InterPro"/>
</dbReference>
<dbReference type="GO" id="GO:0071169">
    <property type="term" value="P:establishment of protein localization to chromatin"/>
    <property type="evidence" value="ECO:0007669"/>
    <property type="project" value="TreeGrafter"/>
</dbReference>
<evidence type="ECO:0000313" key="9">
    <source>
        <dbReference type="EMBL" id="TKX21544.1"/>
    </source>
</evidence>
<feature type="compositionally biased region" description="Polar residues" evidence="7">
    <location>
        <begin position="117"/>
        <end position="131"/>
    </location>
</feature>
<dbReference type="CDD" id="cd23958">
    <property type="entry name" value="SCC2"/>
    <property type="match status" value="1"/>
</dbReference>
<evidence type="ECO:0000256" key="6">
    <source>
        <dbReference type="RuleBase" id="RU364107"/>
    </source>
</evidence>
<comment type="similarity">
    <text evidence="2 6">Belongs to the SCC2/Nipped-B family.</text>
</comment>
<feature type="compositionally biased region" description="Acidic residues" evidence="7">
    <location>
        <begin position="1769"/>
        <end position="1779"/>
    </location>
</feature>
<evidence type="ECO:0000256" key="2">
    <source>
        <dbReference type="ARBA" id="ARBA00009252"/>
    </source>
</evidence>
<evidence type="ECO:0000256" key="7">
    <source>
        <dbReference type="SAM" id="MobiDB-lite"/>
    </source>
</evidence>
<keyword evidence="5 6" id="KW-0131">Cell cycle</keyword>
<dbReference type="InterPro" id="IPR024986">
    <property type="entry name" value="Nipped-B_C"/>
</dbReference>
<feature type="compositionally biased region" description="Acidic residues" evidence="7">
    <location>
        <begin position="603"/>
        <end position="622"/>
    </location>
</feature>
<dbReference type="EMBL" id="PTQR01000080">
    <property type="protein sequence ID" value="TKX21544.1"/>
    <property type="molecule type" value="Genomic_DNA"/>
</dbReference>
<dbReference type="GO" id="GO:0140588">
    <property type="term" value="P:chromatin looping"/>
    <property type="evidence" value="ECO:0007669"/>
    <property type="project" value="InterPro"/>
</dbReference>
<comment type="subcellular location">
    <subcellularLocation>
        <location evidence="1 6">Nucleus</location>
    </subcellularLocation>
</comment>
<gene>
    <name evidence="9" type="ORF">C1H76_6040</name>
</gene>
<feature type="compositionally biased region" description="Polar residues" evidence="7">
    <location>
        <begin position="148"/>
        <end position="157"/>
    </location>
</feature>
<keyword evidence="3 6" id="KW-0677">Repeat</keyword>
<dbReference type="GO" id="GO:0003682">
    <property type="term" value="F:chromatin binding"/>
    <property type="evidence" value="ECO:0007669"/>
    <property type="project" value="TreeGrafter"/>
</dbReference>
<accession>A0A4U7B0I6</accession>
<evidence type="ECO:0000256" key="1">
    <source>
        <dbReference type="ARBA" id="ARBA00004123"/>
    </source>
</evidence>
<name>A0A4U7B0I6_9PEZI</name>
<comment type="caution">
    <text evidence="9">The sequence shown here is derived from an EMBL/GenBank/DDBJ whole genome shotgun (WGS) entry which is preliminary data.</text>
</comment>
<feature type="region of interest" description="Disordered" evidence="7">
    <location>
        <begin position="1689"/>
        <end position="1721"/>
    </location>
</feature>
<dbReference type="PANTHER" id="PTHR21704">
    <property type="entry name" value="NIPPED-B-LIKE PROTEIN DELANGIN SCC2-RELATED"/>
    <property type="match status" value="1"/>
</dbReference>
<dbReference type="InterPro" id="IPR011989">
    <property type="entry name" value="ARM-like"/>
</dbReference>
<dbReference type="PANTHER" id="PTHR21704:SF18">
    <property type="entry name" value="NIPPED-B-LIKE PROTEIN"/>
    <property type="match status" value="1"/>
</dbReference>
<feature type="region of interest" description="Disordered" evidence="7">
    <location>
        <begin position="1768"/>
        <end position="1838"/>
    </location>
</feature>
<evidence type="ECO:0000259" key="8">
    <source>
        <dbReference type="Pfam" id="PF12830"/>
    </source>
</evidence>
<feature type="compositionally biased region" description="Basic and acidic residues" evidence="7">
    <location>
        <begin position="1699"/>
        <end position="1714"/>
    </location>
</feature>
<evidence type="ECO:0000256" key="4">
    <source>
        <dbReference type="ARBA" id="ARBA00023242"/>
    </source>
</evidence>
<dbReference type="GO" id="GO:1990414">
    <property type="term" value="P:replication-born double-strand break repair via sister chromatid exchange"/>
    <property type="evidence" value="ECO:0007669"/>
    <property type="project" value="TreeGrafter"/>
</dbReference>
<dbReference type="GO" id="GO:0010468">
    <property type="term" value="P:regulation of gene expression"/>
    <property type="evidence" value="ECO:0007669"/>
    <property type="project" value="InterPro"/>
</dbReference>
<feature type="domain" description="Sister chromatid cohesion C-terminal" evidence="8">
    <location>
        <begin position="1399"/>
        <end position="1584"/>
    </location>
</feature>
<dbReference type="InterPro" id="IPR026003">
    <property type="entry name" value="Cohesin_HEAT"/>
</dbReference>